<protein>
    <submittedName>
        <fullName evidence="2">Putative SoxXA-binding protein</fullName>
    </submittedName>
</protein>
<reference evidence="2" key="1">
    <citation type="journal article" date="2011" name="ISME J.">
        <title>The endosymbionts of the deep-sea tubeworms Riftia pachyptila and Tevnia jerichonana share an identical physiology as revealed by proteogenomic analyses.</title>
        <authorList>
            <person name="Gardebrecht A."/>
            <person name="Markert S."/>
            <person name="Felbeck H."/>
            <person name="Thuermer A."/>
            <person name="Albrecht D."/>
            <person name="Wollherr A."/>
            <person name="Kabisch J."/>
            <person name="Lehmann R."/>
            <person name="Daniel R."/>
            <person name="Liesegang H."/>
            <person name="Hecker M."/>
            <person name="Sievert S.M."/>
            <person name="Schweder T."/>
        </authorList>
    </citation>
    <scope>NUCLEOTIDE SEQUENCE [LARGE SCALE GENOMIC DNA]</scope>
</reference>
<dbReference type="Proteomes" id="UP000004491">
    <property type="component" value="Unassembled WGS sequence"/>
</dbReference>
<keyword evidence="3" id="KW-1185">Reference proteome</keyword>
<feature type="chain" id="PRO_5003427882" evidence="1">
    <location>
        <begin position="38"/>
        <end position="127"/>
    </location>
</feature>
<gene>
    <name evidence="2" type="ORF">Rifp1Sym_dd00060</name>
</gene>
<evidence type="ECO:0000313" key="2">
    <source>
        <dbReference type="EMBL" id="EGV50425.1"/>
    </source>
</evidence>
<sequence>MRKQATEKNRSGMMQKQIFARVIFASALLALVGCATASAPKGDMAAGTAAEAKAAIAAADKARKKAAGVEGEWRDIGKMLKKAKKAVEKGDYAKAMKLAKKAKRQGELGYQQAVSQKELKMPSYLKY</sequence>
<proteinExistence type="predicted"/>
<dbReference type="RefSeq" id="WP_005965223.1">
    <property type="nucleotide sequence ID" value="NZ_AFOC01000083.1"/>
</dbReference>
<dbReference type="AlphaFoldDB" id="G2DG24"/>
<comment type="caution">
    <text evidence="2">The sequence shown here is derived from an EMBL/GenBank/DDBJ whole genome shotgun (WGS) entry which is preliminary data.</text>
</comment>
<dbReference type="EMBL" id="AFOC01000083">
    <property type="protein sequence ID" value="EGV50425.1"/>
    <property type="molecule type" value="Genomic_DNA"/>
</dbReference>
<organism evidence="2 3">
    <name type="scientific">endosymbiont of Riftia pachyptila</name>
    <name type="common">vent Ph05</name>
    <dbReference type="NCBI Taxonomy" id="1048808"/>
    <lineage>
        <taxon>Bacteria</taxon>
        <taxon>Pseudomonadati</taxon>
        <taxon>Pseudomonadota</taxon>
        <taxon>Gammaproteobacteria</taxon>
        <taxon>sulfur-oxidizing symbionts</taxon>
    </lineage>
</organism>
<feature type="signal peptide" evidence="1">
    <location>
        <begin position="1"/>
        <end position="37"/>
    </location>
</feature>
<evidence type="ECO:0000256" key="1">
    <source>
        <dbReference type="SAM" id="SignalP"/>
    </source>
</evidence>
<keyword evidence="1" id="KW-0732">Signal</keyword>
<name>G2DG24_9GAMM</name>
<dbReference type="PROSITE" id="PS51257">
    <property type="entry name" value="PROKAR_LIPOPROTEIN"/>
    <property type="match status" value="1"/>
</dbReference>
<evidence type="ECO:0000313" key="3">
    <source>
        <dbReference type="Proteomes" id="UP000004491"/>
    </source>
</evidence>
<accession>G2DG24</accession>